<name>A0A9Q0RF96_ANAIG</name>
<gene>
    <name evidence="1" type="ORF">M0811_14825</name>
</gene>
<dbReference type="Proteomes" id="UP001149090">
    <property type="component" value="Unassembled WGS sequence"/>
</dbReference>
<evidence type="ECO:0000313" key="1">
    <source>
        <dbReference type="EMBL" id="KAJ5078641.1"/>
    </source>
</evidence>
<protein>
    <submittedName>
        <fullName evidence="1">Uncharacterized protein</fullName>
    </submittedName>
</protein>
<evidence type="ECO:0000313" key="2">
    <source>
        <dbReference type="Proteomes" id="UP001149090"/>
    </source>
</evidence>
<accession>A0A9Q0RF96</accession>
<keyword evidence="2" id="KW-1185">Reference proteome</keyword>
<proteinExistence type="predicted"/>
<dbReference type="AlphaFoldDB" id="A0A9Q0RF96"/>
<sequence length="347" mass="41714">MSIYNQIFHSKWVQLVWKKLYNQQETINIIETIKNSDEKLNKILNKFVQQLFTFRELEKYIDLGMSDEDIDEEVKLLNLATNGNFKSEILKQYKILRQFDKNYPVFIHFCEKFELKDKEFEEFKSIFGKSIENKTLKDVESLYNLYQKFIQGLNPEFFSFLSDIFPIKEVRDGVPIFNDQLFNFMKDNTDDWSNVMELIDEEFFIFEAPFDYIRSRLEKFLSEEKSKITTLSNLINLIKENEKNWKEKLSLGFNQDQQSRTIKQIFISLPEIIDLIRQKLETPKKKASKNLENILSNSNKTFKFEIKDEIEFECEIFKLKEKNDQNKFSFQDFVDINMLLLENEEKG</sequence>
<reference evidence="1" key="1">
    <citation type="submission" date="2022-10" db="EMBL/GenBank/DDBJ databases">
        <title>Novel sulphate-reducing endosymbionts in the free-living metamonad Anaeramoeba.</title>
        <authorList>
            <person name="Jerlstrom-Hultqvist J."/>
            <person name="Cepicka I."/>
            <person name="Gallot-Lavallee L."/>
            <person name="Salas-Leiva D."/>
            <person name="Curtis B.A."/>
            <person name="Zahonova K."/>
            <person name="Pipaliya S."/>
            <person name="Dacks J."/>
            <person name="Roger A.J."/>
        </authorList>
    </citation>
    <scope>NUCLEOTIDE SEQUENCE</scope>
    <source>
        <strain evidence="1">BMAN</strain>
    </source>
</reference>
<organism evidence="1 2">
    <name type="scientific">Anaeramoeba ignava</name>
    <name type="common">Anaerobic marine amoeba</name>
    <dbReference type="NCBI Taxonomy" id="1746090"/>
    <lineage>
        <taxon>Eukaryota</taxon>
        <taxon>Metamonada</taxon>
        <taxon>Anaeramoebidae</taxon>
        <taxon>Anaeramoeba</taxon>
    </lineage>
</organism>
<comment type="caution">
    <text evidence="1">The sequence shown here is derived from an EMBL/GenBank/DDBJ whole genome shotgun (WGS) entry which is preliminary data.</text>
</comment>
<dbReference type="EMBL" id="JAPDFW010000052">
    <property type="protein sequence ID" value="KAJ5078641.1"/>
    <property type="molecule type" value="Genomic_DNA"/>
</dbReference>